<reference evidence="2 3" key="1">
    <citation type="submission" date="2020-05" db="EMBL/GenBank/DDBJ databases">
        <authorList>
            <person name="Khan S.A."/>
            <person name="Jeon C.O."/>
            <person name="Chun B.H."/>
        </authorList>
    </citation>
    <scope>NUCLEOTIDE SEQUENCE [LARGE SCALE GENOMIC DNA]</scope>
    <source>
        <strain evidence="2 3">B156</strain>
    </source>
</reference>
<dbReference type="SUPFAM" id="SSF56281">
    <property type="entry name" value="Metallo-hydrolase/oxidoreductase"/>
    <property type="match status" value="1"/>
</dbReference>
<sequence length="261" mass="29204">MDGTDNVYVFRNVNHQAMFIVTPAGVIATDPVAYGRPTGGQQYVDAIRSVTSQPIRYLVYSHHHFDHIAGGKAFKDAGATIVAHRRVRERLAPIADPHTPLPDEVFGDEGRTLTLGGTTLELRYLGANHSDTNVVMLLPREKLAFIVDTIPVGQVPGRGMIDFYPVETEEFMRRVMTLDWDRYIPGHPGPNDRLGTKKDVADQLQLLQTASAEMKKLAQEGKCWDTAEREFKLPGYEGWPGYAANLQFIARRYCGYWGRGT</sequence>
<dbReference type="EMBL" id="JABFCS010000001">
    <property type="protein sequence ID" value="NNU42633.1"/>
    <property type="molecule type" value="Genomic_DNA"/>
</dbReference>
<accession>A0A849KEK2</accession>
<dbReference type="Gene3D" id="3.60.15.10">
    <property type="entry name" value="Ribonuclease Z/Hydroxyacylglutathione hydrolase-like"/>
    <property type="match status" value="1"/>
</dbReference>
<dbReference type="Pfam" id="PF00753">
    <property type="entry name" value="Lactamase_B"/>
    <property type="match status" value="1"/>
</dbReference>
<dbReference type="PANTHER" id="PTHR42951">
    <property type="entry name" value="METALLO-BETA-LACTAMASE DOMAIN-CONTAINING"/>
    <property type="match status" value="1"/>
</dbReference>
<dbReference type="InterPro" id="IPR050855">
    <property type="entry name" value="NDM-1-like"/>
</dbReference>
<dbReference type="AlphaFoldDB" id="A0A849KEK2"/>
<organism evidence="2 3">
    <name type="scientific">Ramlibacter montanisoli</name>
    <dbReference type="NCBI Taxonomy" id="2732512"/>
    <lineage>
        <taxon>Bacteria</taxon>
        <taxon>Pseudomonadati</taxon>
        <taxon>Pseudomonadota</taxon>
        <taxon>Betaproteobacteria</taxon>
        <taxon>Burkholderiales</taxon>
        <taxon>Comamonadaceae</taxon>
        <taxon>Ramlibacter</taxon>
    </lineage>
</organism>
<keyword evidence="2" id="KW-0378">Hydrolase</keyword>
<name>A0A849KEK2_9BURK</name>
<keyword evidence="3" id="KW-1185">Reference proteome</keyword>
<evidence type="ECO:0000259" key="1">
    <source>
        <dbReference type="SMART" id="SM00849"/>
    </source>
</evidence>
<gene>
    <name evidence="2" type="ORF">HK415_04785</name>
</gene>
<evidence type="ECO:0000313" key="3">
    <source>
        <dbReference type="Proteomes" id="UP000552954"/>
    </source>
</evidence>
<reference evidence="2 3" key="2">
    <citation type="submission" date="2020-06" db="EMBL/GenBank/DDBJ databases">
        <title>Ramlibacter rhizophilus sp. nov., isolated from rhizosphere soil of national flower Mugunghwa from South Korea.</title>
        <authorList>
            <person name="Zheng-Fei Y."/>
            <person name="Huan T."/>
        </authorList>
    </citation>
    <scope>NUCLEOTIDE SEQUENCE [LARGE SCALE GENOMIC DNA]</scope>
    <source>
        <strain evidence="2 3">B156</strain>
    </source>
</reference>
<proteinExistence type="predicted"/>
<comment type="caution">
    <text evidence="2">The sequence shown here is derived from an EMBL/GenBank/DDBJ whole genome shotgun (WGS) entry which is preliminary data.</text>
</comment>
<dbReference type="InterPro" id="IPR036866">
    <property type="entry name" value="RibonucZ/Hydroxyglut_hydro"/>
</dbReference>
<dbReference type="SMART" id="SM00849">
    <property type="entry name" value="Lactamase_B"/>
    <property type="match status" value="1"/>
</dbReference>
<protein>
    <submittedName>
        <fullName evidence="2">MBL fold metallo-hydrolase</fullName>
    </submittedName>
</protein>
<dbReference type="InterPro" id="IPR001279">
    <property type="entry name" value="Metallo-B-lactamas"/>
</dbReference>
<dbReference type="CDD" id="cd16276">
    <property type="entry name" value="metallo-hydrolase-like_MBL-fold"/>
    <property type="match status" value="1"/>
</dbReference>
<dbReference type="Proteomes" id="UP000552954">
    <property type="component" value="Unassembled WGS sequence"/>
</dbReference>
<dbReference type="RefSeq" id="WP_171556976.1">
    <property type="nucleotide sequence ID" value="NZ_JABFCS010000001.1"/>
</dbReference>
<dbReference type="GO" id="GO:0016787">
    <property type="term" value="F:hydrolase activity"/>
    <property type="evidence" value="ECO:0007669"/>
    <property type="project" value="UniProtKB-KW"/>
</dbReference>
<evidence type="ECO:0000313" key="2">
    <source>
        <dbReference type="EMBL" id="NNU42633.1"/>
    </source>
</evidence>
<feature type="domain" description="Metallo-beta-lactamase" evidence="1">
    <location>
        <begin position="14"/>
        <end position="187"/>
    </location>
</feature>
<dbReference type="PANTHER" id="PTHR42951:SF22">
    <property type="entry name" value="METALLO BETA-LACTAMASE SUPERFAMILY LIPOPROTEIN"/>
    <property type="match status" value="1"/>
</dbReference>